<protein>
    <submittedName>
        <fullName evidence="5">Transcriptional regulator, GntR family</fullName>
    </submittedName>
</protein>
<dbReference type="Gene3D" id="6.10.250.1220">
    <property type="match status" value="1"/>
</dbReference>
<dbReference type="PROSITE" id="PS50949">
    <property type="entry name" value="HTH_GNTR"/>
    <property type="match status" value="1"/>
</dbReference>
<evidence type="ECO:0000313" key="6">
    <source>
        <dbReference type="Proteomes" id="UP000011717"/>
    </source>
</evidence>
<keyword evidence="6" id="KW-1185">Reference proteome</keyword>
<feature type="domain" description="HTH gntR-type" evidence="4">
    <location>
        <begin position="44"/>
        <end position="112"/>
    </location>
</feature>
<name>M2U6T7_9SPHN</name>
<dbReference type="Proteomes" id="UP000011717">
    <property type="component" value="Unassembled WGS sequence"/>
</dbReference>
<dbReference type="Gene3D" id="1.10.10.10">
    <property type="entry name" value="Winged helix-like DNA-binding domain superfamily/Winged helix DNA-binding domain"/>
    <property type="match status" value="1"/>
</dbReference>
<dbReference type="RefSeq" id="WP_008600158.1">
    <property type="nucleotide sequence ID" value="NZ_AMRV01000002.1"/>
</dbReference>
<dbReference type="InterPro" id="IPR036390">
    <property type="entry name" value="WH_DNA-bd_sf"/>
</dbReference>
<dbReference type="InterPro" id="IPR036388">
    <property type="entry name" value="WH-like_DNA-bd_sf"/>
</dbReference>
<dbReference type="Pfam" id="PF00392">
    <property type="entry name" value="GntR"/>
    <property type="match status" value="1"/>
</dbReference>
<evidence type="ECO:0000313" key="5">
    <source>
        <dbReference type="EMBL" id="EMD83708.1"/>
    </source>
</evidence>
<comment type="caution">
    <text evidence="5">The sequence shown here is derived from an EMBL/GenBank/DDBJ whole genome shotgun (WGS) entry which is preliminary data.</text>
</comment>
<dbReference type="GO" id="GO:0003677">
    <property type="term" value="F:DNA binding"/>
    <property type="evidence" value="ECO:0007669"/>
    <property type="project" value="UniProtKB-KW"/>
</dbReference>
<dbReference type="InterPro" id="IPR000524">
    <property type="entry name" value="Tscrpt_reg_HTH_GntR"/>
</dbReference>
<accession>M2U6T7</accession>
<gene>
    <name evidence="5" type="ORF">C725_0680</name>
</gene>
<keyword evidence="3" id="KW-0804">Transcription</keyword>
<reference evidence="5 6" key="1">
    <citation type="journal article" date="2013" name="Genome Announc.">
        <title>Draft Genome Sequence of Strain JLT2015T, Belonging to the Family Sphingomonadaceae of the Alphaproteobacteria.</title>
        <authorList>
            <person name="Tang K."/>
            <person name="Liu K."/>
            <person name="Li S."/>
            <person name="Jiao N."/>
        </authorList>
    </citation>
    <scope>NUCLEOTIDE SEQUENCE [LARGE SCALE GENOMIC DNA]</scope>
    <source>
        <strain evidence="5 6">JLT2015</strain>
    </source>
</reference>
<keyword evidence="2" id="KW-0238">DNA-binding</keyword>
<dbReference type="PANTHER" id="PTHR38445">
    <property type="entry name" value="HTH-TYPE TRANSCRIPTIONAL REPRESSOR YTRA"/>
    <property type="match status" value="1"/>
</dbReference>
<dbReference type="PATRIC" id="fig|1234595.3.peg.679"/>
<dbReference type="SUPFAM" id="SSF46785">
    <property type="entry name" value="Winged helix' DNA-binding domain"/>
    <property type="match status" value="1"/>
</dbReference>
<dbReference type="PANTHER" id="PTHR38445:SF10">
    <property type="entry name" value="GNTR-FAMILY TRANSCRIPTIONAL REGULATOR"/>
    <property type="match status" value="1"/>
</dbReference>
<proteinExistence type="predicted"/>
<keyword evidence="1" id="KW-0805">Transcription regulation</keyword>
<organism evidence="5 6">
    <name type="scientific">Pacificimonas flava</name>
    <dbReference type="NCBI Taxonomy" id="1234595"/>
    <lineage>
        <taxon>Bacteria</taxon>
        <taxon>Pseudomonadati</taxon>
        <taxon>Pseudomonadota</taxon>
        <taxon>Alphaproteobacteria</taxon>
        <taxon>Sphingomonadales</taxon>
        <taxon>Sphingosinicellaceae</taxon>
        <taxon>Pacificimonas</taxon>
    </lineage>
</organism>
<dbReference type="AlphaFoldDB" id="M2U6T7"/>
<evidence type="ECO:0000259" key="4">
    <source>
        <dbReference type="PROSITE" id="PS50949"/>
    </source>
</evidence>
<sequence>MVSGPAIDRTDNARQKVAPARSEGALARELLCYYLTTVMWQTERPIYLQIRDRIAAGIMDENFRVGEALPSVRALAAKEAVNPLTVSKAYQELQAAGLVEARRGLGLFVVAGAREQLVSDERRSFLTGDWPRIHAHVRRLGLSVEDLMASEDA</sequence>
<dbReference type="GO" id="GO:0003700">
    <property type="term" value="F:DNA-binding transcription factor activity"/>
    <property type="evidence" value="ECO:0007669"/>
    <property type="project" value="InterPro"/>
</dbReference>
<evidence type="ECO:0000256" key="3">
    <source>
        <dbReference type="ARBA" id="ARBA00023163"/>
    </source>
</evidence>
<dbReference type="EMBL" id="AMRV01000002">
    <property type="protein sequence ID" value="EMD83708.1"/>
    <property type="molecule type" value="Genomic_DNA"/>
</dbReference>
<dbReference type="CDD" id="cd07377">
    <property type="entry name" value="WHTH_GntR"/>
    <property type="match status" value="1"/>
</dbReference>
<dbReference type="SMART" id="SM00345">
    <property type="entry name" value="HTH_GNTR"/>
    <property type="match status" value="1"/>
</dbReference>
<evidence type="ECO:0000256" key="2">
    <source>
        <dbReference type="ARBA" id="ARBA00023125"/>
    </source>
</evidence>
<evidence type="ECO:0000256" key="1">
    <source>
        <dbReference type="ARBA" id="ARBA00023015"/>
    </source>
</evidence>